<dbReference type="RefSeq" id="WP_152120031.1">
    <property type="nucleotide sequence ID" value="NZ_QJOW01000002.1"/>
</dbReference>
<dbReference type="InterPro" id="IPR032466">
    <property type="entry name" value="Metal_Hydrolase"/>
</dbReference>
<dbReference type="AlphaFoldDB" id="A0A5N5UEN5"/>
<dbReference type="Pfam" id="PF07969">
    <property type="entry name" value="Amidohydro_3"/>
    <property type="match status" value="1"/>
</dbReference>
<protein>
    <submittedName>
        <fullName evidence="2">Amidohydrolase family protein</fullName>
    </submittedName>
</protein>
<comment type="caution">
    <text evidence="2">The sequence shown here is derived from an EMBL/GenBank/DDBJ whole genome shotgun (WGS) entry which is preliminary data.</text>
</comment>
<evidence type="ECO:0000259" key="1">
    <source>
        <dbReference type="Pfam" id="PF07969"/>
    </source>
</evidence>
<dbReference type="InterPro" id="IPR011059">
    <property type="entry name" value="Metal-dep_hydrolase_composite"/>
</dbReference>
<dbReference type="InterPro" id="IPR033932">
    <property type="entry name" value="YtcJ-like"/>
</dbReference>
<dbReference type="GO" id="GO:0016810">
    <property type="term" value="F:hydrolase activity, acting on carbon-nitrogen (but not peptide) bonds"/>
    <property type="evidence" value="ECO:0007669"/>
    <property type="project" value="InterPro"/>
</dbReference>
<evidence type="ECO:0000313" key="2">
    <source>
        <dbReference type="EMBL" id="KAB7517156.1"/>
    </source>
</evidence>
<dbReference type="OrthoDB" id="8791at2157"/>
<keyword evidence="2" id="KW-0378">Hydrolase</keyword>
<dbReference type="Gene3D" id="3.10.310.70">
    <property type="match status" value="1"/>
</dbReference>
<reference evidence="2 3" key="1">
    <citation type="submission" date="2019-10" db="EMBL/GenBank/DDBJ databases">
        <title>Unraveling microbial dark matter from salterns through culturing: the case of the genus Halosegnis.</title>
        <authorList>
            <person name="Duran-Viseras A."/>
            <person name="Andrei A.-S."/>
            <person name="Vera-Gargallo B."/>
            <person name="Ghai R."/>
            <person name="Sanchez-Porro C."/>
            <person name="Ventosa A."/>
        </authorList>
    </citation>
    <scope>NUCLEOTIDE SEQUENCE [LARGE SCALE GENOMIC DNA]</scope>
    <source>
        <strain evidence="2 3">F17-44</strain>
    </source>
</reference>
<dbReference type="PANTHER" id="PTHR22642">
    <property type="entry name" value="IMIDAZOLONEPROPIONASE"/>
    <property type="match status" value="1"/>
</dbReference>
<dbReference type="SUPFAM" id="SSF51556">
    <property type="entry name" value="Metallo-dependent hydrolases"/>
    <property type="match status" value="1"/>
</dbReference>
<evidence type="ECO:0000313" key="3">
    <source>
        <dbReference type="Proteomes" id="UP000326302"/>
    </source>
</evidence>
<organism evidence="2 3">
    <name type="scientific">Halosegnis rubeus</name>
    <dbReference type="NCBI Taxonomy" id="2212850"/>
    <lineage>
        <taxon>Archaea</taxon>
        <taxon>Methanobacteriati</taxon>
        <taxon>Methanobacteriota</taxon>
        <taxon>Stenosarchaea group</taxon>
        <taxon>Halobacteria</taxon>
        <taxon>Halobacteriales</taxon>
        <taxon>Natronomonadaceae</taxon>
        <taxon>Halosegnis</taxon>
    </lineage>
</organism>
<sequence length="508" mass="55089">MTAPADTILTDAEVHTLGDPDETYGAVAIRDGRVVRLADSYEIEFLEGAQTAVIDCEGGVVLPGFVDAHTHLEMVGRHLVHADLRDVSSPGEAVDRLRERASETDGPVLGYGYDESTWDESRYLTTADLNPVADDRPVVAFREDMHTASVNDAALAAYRDEMPDEDVQTEGGEPTGVLVEEAVGALFSAFDPGVEETEDLLRAAQERANALGVTGVHDMCRRSYKPRVFRDFDARDELTLRVRLNYWENHTDAVVEAGLRSGHGSEMVQTGAIKTFTDGSFGGRTAKLREPYSDDEETDGQWVVDPEELDEMVAAAAEADLQFTAHAIGDAAVAESLDALAAHDASEHRHHIEHAELLTEDLVARFAETGAVASVQPNFLKWARDGGLYESRLGDRRREVMPFRELLDAGVPLAFGSDCMPLDPLFGIEQAVTAPEPSQRLTVTEALRAYTYGGAYAAGREAELGTLDVGKRADIVVLDESPWEVAGDAVADIGVARTLVDGDTVYEA</sequence>
<dbReference type="CDD" id="cd01300">
    <property type="entry name" value="YtcJ_like"/>
    <property type="match status" value="1"/>
</dbReference>
<dbReference type="EMBL" id="QJOW01000002">
    <property type="protein sequence ID" value="KAB7517156.1"/>
    <property type="molecule type" value="Genomic_DNA"/>
</dbReference>
<dbReference type="SUPFAM" id="SSF51338">
    <property type="entry name" value="Composite domain of metallo-dependent hydrolases"/>
    <property type="match status" value="1"/>
</dbReference>
<dbReference type="Proteomes" id="UP000326302">
    <property type="component" value="Unassembled WGS sequence"/>
</dbReference>
<dbReference type="InterPro" id="IPR013108">
    <property type="entry name" value="Amidohydro_3"/>
</dbReference>
<dbReference type="Gene3D" id="2.30.40.10">
    <property type="entry name" value="Urease, subunit C, domain 1"/>
    <property type="match status" value="1"/>
</dbReference>
<dbReference type="PANTHER" id="PTHR22642:SF2">
    <property type="entry name" value="PROTEIN LONG AFTER FAR-RED 3"/>
    <property type="match status" value="1"/>
</dbReference>
<feature type="domain" description="Amidohydrolase 3" evidence="1">
    <location>
        <begin position="53"/>
        <end position="506"/>
    </location>
</feature>
<accession>A0A5N5UEN5</accession>
<dbReference type="Gene3D" id="3.20.20.140">
    <property type="entry name" value="Metal-dependent hydrolases"/>
    <property type="match status" value="1"/>
</dbReference>
<gene>
    <name evidence="2" type="ORF">DMP03_07315</name>
</gene>
<name>A0A5N5UEN5_9EURY</name>
<proteinExistence type="predicted"/>